<evidence type="ECO:0000313" key="11">
    <source>
        <dbReference type="Proteomes" id="UP000594034"/>
    </source>
</evidence>
<dbReference type="PANTHER" id="PTHR35272:SF3">
    <property type="entry name" value="THIOL:DISULFIDE INTERCHANGE PROTEIN DSBC"/>
    <property type="match status" value="1"/>
</dbReference>
<keyword evidence="6 7" id="KW-0676">Redox-active center</keyword>
<evidence type="ECO:0000256" key="2">
    <source>
        <dbReference type="ARBA" id="ARBA00009813"/>
    </source>
</evidence>
<dbReference type="InterPro" id="IPR009094">
    <property type="entry name" value="DiS-bond_isomerase_DsbC/G_N_sf"/>
</dbReference>
<proteinExistence type="inferred from homology"/>
<dbReference type="InterPro" id="IPR051470">
    <property type="entry name" value="Thiol:disulfide_interchange"/>
</dbReference>
<evidence type="ECO:0000313" key="10">
    <source>
        <dbReference type="EMBL" id="QFI55806.1"/>
    </source>
</evidence>
<evidence type="ECO:0000256" key="5">
    <source>
        <dbReference type="ARBA" id="ARBA00023157"/>
    </source>
</evidence>
<evidence type="ECO:0000256" key="6">
    <source>
        <dbReference type="ARBA" id="ARBA00023284"/>
    </source>
</evidence>
<evidence type="ECO:0000259" key="8">
    <source>
        <dbReference type="Pfam" id="PF10411"/>
    </source>
</evidence>
<accession>A0A5J6WXE9</accession>
<feature type="domain" description="Thioredoxin-like fold" evidence="9">
    <location>
        <begin position="116"/>
        <end position="226"/>
    </location>
</feature>
<dbReference type="InterPro" id="IPR033954">
    <property type="entry name" value="DiS-bond_Isoase_DsbC/G"/>
</dbReference>
<evidence type="ECO:0000256" key="7">
    <source>
        <dbReference type="RuleBase" id="RU364038"/>
    </source>
</evidence>
<organism evidence="10 11">
    <name type="scientific">Aeromonas simiae</name>
    <dbReference type="NCBI Taxonomy" id="218936"/>
    <lineage>
        <taxon>Bacteria</taxon>
        <taxon>Pseudomonadati</taxon>
        <taxon>Pseudomonadota</taxon>
        <taxon>Gammaproteobacteria</taxon>
        <taxon>Aeromonadales</taxon>
        <taxon>Aeromonadaceae</taxon>
        <taxon>Aeromonas</taxon>
    </lineage>
</organism>
<comment type="function">
    <text evidence="7">Required for disulfide bond formation in some periplasmic proteins. Acts by transferring its disulfide bond to other proteins and is reduced in the process.</text>
</comment>
<dbReference type="GO" id="GO:0042597">
    <property type="term" value="C:periplasmic space"/>
    <property type="evidence" value="ECO:0007669"/>
    <property type="project" value="UniProtKB-SubCell"/>
</dbReference>
<dbReference type="CDD" id="cd03020">
    <property type="entry name" value="DsbA_DsbC_DsbG"/>
    <property type="match status" value="1"/>
</dbReference>
<dbReference type="Pfam" id="PF13098">
    <property type="entry name" value="Thioredoxin_2"/>
    <property type="match status" value="1"/>
</dbReference>
<feature type="signal peptide" evidence="7">
    <location>
        <begin position="1"/>
        <end position="20"/>
    </location>
</feature>
<dbReference type="KEGG" id="asim:FE240_14560"/>
<name>A0A5J6WXE9_9GAMM</name>
<dbReference type="Gene3D" id="3.10.450.70">
    <property type="entry name" value="Disulphide bond isomerase, DsbC/G, N-terminal"/>
    <property type="match status" value="1"/>
</dbReference>
<comment type="similarity">
    <text evidence="2 7">Belongs to the thioredoxin family. DsbC subfamily.</text>
</comment>
<dbReference type="SUPFAM" id="SSF52833">
    <property type="entry name" value="Thioredoxin-like"/>
    <property type="match status" value="1"/>
</dbReference>
<dbReference type="SUPFAM" id="SSF54423">
    <property type="entry name" value="DsbC/DsbG N-terminal domain-like"/>
    <property type="match status" value="1"/>
</dbReference>
<evidence type="ECO:0000256" key="1">
    <source>
        <dbReference type="ARBA" id="ARBA00004418"/>
    </source>
</evidence>
<gene>
    <name evidence="10" type="ORF">FE240_14560</name>
</gene>
<dbReference type="InterPro" id="IPR036249">
    <property type="entry name" value="Thioredoxin-like_sf"/>
</dbReference>
<keyword evidence="3 7" id="KW-0732">Signal</keyword>
<dbReference type="Pfam" id="PF10411">
    <property type="entry name" value="DsbC_N"/>
    <property type="match status" value="1"/>
</dbReference>
<feature type="domain" description="Disulphide bond isomerase DsbC/G N-terminal" evidence="8">
    <location>
        <begin position="22"/>
        <end position="88"/>
    </location>
</feature>
<dbReference type="InterPro" id="IPR018950">
    <property type="entry name" value="DiS-bond_isomerase_DsbC/G_N"/>
</dbReference>
<dbReference type="PANTHER" id="PTHR35272">
    <property type="entry name" value="THIOL:DISULFIDE INTERCHANGE PROTEIN DSBC-RELATED"/>
    <property type="match status" value="1"/>
</dbReference>
<evidence type="ECO:0000256" key="4">
    <source>
        <dbReference type="ARBA" id="ARBA00022764"/>
    </source>
</evidence>
<dbReference type="AlphaFoldDB" id="A0A5J6WXE9"/>
<evidence type="ECO:0000259" key="9">
    <source>
        <dbReference type="Pfam" id="PF13098"/>
    </source>
</evidence>
<comment type="subcellular location">
    <subcellularLocation>
        <location evidence="1 7">Periplasm</location>
    </subcellularLocation>
</comment>
<keyword evidence="11" id="KW-1185">Reference proteome</keyword>
<dbReference type="InterPro" id="IPR012336">
    <property type="entry name" value="Thioredoxin-like_fold"/>
</dbReference>
<feature type="chain" id="PRO_5023966615" description="Thiol:disulfide interchange protein" evidence="7">
    <location>
        <begin position="21"/>
        <end position="229"/>
    </location>
</feature>
<dbReference type="EMBL" id="CP040449">
    <property type="protein sequence ID" value="QFI55806.1"/>
    <property type="molecule type" value="Genomic_DNA"/>
</dbReference>
<dbReference type="Proteomes" id="UP000594034">
    <property type="component" value="Chromosome"/>
</dbReference>
<keyword evidence="4 7" id="KW-0574">Periplasm</keyword>
<dbReference type="Gene3D" id="3.40.30.10">
    <property type="entry name" value="Glutaredoxin"/>
    <property type="match status" value="1"/>
</dbReference>
<protein>
    <recommendedName>
        <fullName evidence="7">Thiol:disulfide interchange protein</fullName>
    </recommendedName>
</protein>
<evidence type="ECO:0000256" key="3">
    <source>
        <dbReference type="ARBA" id="ARBA00022729"/>
    </source>
</evidence>
<dbReference type="RefSeq" id="WP_193001924.1">
    <property type="nucleotide sequence ID" value="NZ_CP040449.1"/>
</dbReference>
<reference evidence="10 11" key="1">
    <citation type="submission" date="2019-05" db="EMBL/GenBank/DDBJ databases">
        <title>OXA-830, a novel chromosomally encoded expanded-spectrum class D beta-lactamase in Aeromonas simiae.</title>
        <authorList>
            <person name="Zhou W."/>
            <person name="Chen Q."/>
        </authorList>
    </citation>
    <scope>NUCLEOTIDE SEQUENCE [LARGE SCALE GENOMIC DNA]</scope>
    <source>
        <strain evidence="10 11">A6</strain>
    </source>
</reference>
<sequence>MVARFFLFVVSLTMALVAQASSSHPNEQQMLQRISERLGIEIVAIEPSSVPGLYRLDTSGGVFYSDERGDYALLGTLFDLRSGIVNLTLQQQQTFRLKQLSQTPTHSLYVRAPSARHELQLFTDLSCQECITFRRDLKALQSAGVSINLLPVPRPQLSADRLRHHWCHEMPERLDLDLPEEGCDAILEQQTILASQLGVHRSPTWILPNGDMVSGYQSPKQLLTLLEHI</sequence>
<keyword evidence="5" id="KW-1015">Disulfide bond</keyword>